<name>A0ABT0KU24_9GAMM</name>
<dbReference type="Pfam" id="PF04403">
    <property type="entry name" value="PqiA"/>
    <property type="match status" value="1"/>
</dbReference>
<comment type="caution">
    <text evidence="2">The sequence shown here is derived from an EMBL/GenBank/DDBJ whole genome shotgun (WGS) entry which is preliminary data.</text>
</comment>
<dbReference type="RefSeq" id="WP_248956748.1">
    <property type="nucleotide sequence ID" value="NZ_JAKIKU010000013.1"/>
</dbReference>
<feature type="transmembrane region" description="Helical" evidence="1">
    <location>
        <begin position="182"/>
        <end position="204"/>
    </location>
</feature>
<evidence type="ECO:0000313" key="3">
    <source>
        <dbReference type="Proteomes" id="UP001202134"/>
    </source>
</evidence>
<feature type="transmembrane region" description="Helical" evidence="1">
    <location>
        <begin position="99"/>
        <end position="129"/>
    </location>
</feature>
<dbReference type="PANTHER" id="PTHR34730">
    <property type="entry name" value="UNNAMED PRODUCT"/>
    <property type="match status" value="1"/>
</dbReference>
<dbReference type="EMBL" id="JAKIKU010000013">
    <property type="protein sequence ID" value="MCL1047346.1"/>
    <property type="molecule type" value="Genomic_DNA"/>
</dbReference>
<organism evidence="2 3">
    <name type="scientific">Shewanella electrodiphila</name>
    <dbReference type="NCBI Taxonomy" id="934143"/>
    <lineage>
        <taxon>Bacteria</taxon>
        <taxon>Pseudomonadati</taxon>
        <taxon>Pseudomonadota</taxon>
        <taxon>Gammaproteobacteria</taxon>
        <taxon>Alteromonadales</taxon>
        <taxon>Shewanellaceae</taxon>
        <taxon>Shewanella</taxon>
    </lineage>
</organism>
<protein>
    <submittedName>
        <fullName evidence="2">Paraquat-inducible protein A</fullName>
    </submittedName>
</protein>
<dbReference type="Proteomes" id="UP001202134">
    <property type="component" value="Unassembled WGS sequence"/>
</dbReference>
<keyword evidence="3" id="KW-1185">Reference proteome</keyword>
<gene>
    <name evidence="2" type="ORF">L2737_18765</name>
</gene>
<dbReference type="InterPro" id="IPR007498">
    <property type="entry name" value="PqiA-like"/>
</dbReference>
<accession>A0ABT0KU24</accession>
<keyword evidence="1" id="KW-1133">Transmembrane helix</keyword>
<evidence type="ECO:0000313" key="2">
    <source>
        <dbReference type="EMBL" id="MCL1047346.1"/>
    </source>
</evidence>
<keyword evidence="1" id="KW-0812">Transmembrane</keyword>
<feature type="transmembrane region" description="Helical" evidence="1">
    <location>
        <begin position="141"/>
        <end position="162"/>
    </location>
</feature>
<evidence type="ECO:0000256" key="1">
    <source>
        <dbReference type="SAM" id="Phobius"/>
    </source>
</evidence>
<keyword evidence="1" id="KW-0472">Membrane</keyword>
<proteinExistence type="predicted"/>
<sequence length="220" mass="24040">MKSLVSISVILLSLALLIPGVTQPILTIQGSIEKAELVETGVNIFTDSLSESSRSSARSMMEMAINMFGFDSIEGEVEVFYKTRSIVDTVNELYQSNNVLVAALVGIFSMVFPALKLLLMLVICLPWFSRQQQSVIKVISAIGKWSMADVFVVALIVVYMAGNASAGMGELLKTTAQFEPGFYFFSAYCVFSIASHWMVTSIFINPAEDVSHKLANSHTA</sequence>
<reference evidence="2 3" key="1">
    <citation type="submission" date="2022-01" db="EMBL/GenBank/DDBJ databases">
        <title>Whole genome-based taxonomy of the Shewanellaceae.</title>
        <authorList>
            <person name="Martin-Rodriguez A.J."/>
        </authorList>
    </citation>
    <scope>NUCLEOTIDE SEQUENCE [LARGE SCALE GENOMIC DNA]</scope>
    <source>
        <strain evidence="2 3">DSM 24955</strain>
    </source>
</reference>
<dbReference type="PANTHER" id="PTHR34730:SF1">
    <property type="entry name" value="PARAQUAT-INDUCIBLE PROTEIN A"/>
    <property type="match status" value="1"/>
</dbReference>